<name>A0A431U6A5_9BACT</name>
<dbReference type="InterPro" id="IPR025877">
    <property type="entry name" value="MobA-like_NTP_Trfase"/>
</dbReference>
<evidence type="ECO:0000259" key="2">
    <source>
        <dbReference type="Pfam" id="PF12804"/>
    </source>
</evidence>
<dbReference type="EMBL" id="RXOF01000002">
    <property type="protein sequence ID" value="RTQ52114.1"/>
    <property type="molecule type" value="Genomic_DNA"/>
</dbReference>
<dbReference type="Proteomes" id="UP000282184">
    <property type="component" value="Unassembled WGS sequence"/>
</dbReference>
<dbReference type="CDD" id="cd04182">
    <property type="entry name" value="GT_2_like_f"/>
    <property type="match status" value="1"/>
</dbReference>
<evidence type="ECO:0000313" key="4">
    <source>
        <dbReference type="Proteomes" id="UP000282184"/>
    </source>
</evidence>
<comment type="caution">
    <text evidence="3">The sequence shown here is derived from an EMBL/GenBank/DDBJ whole genome shotgun (WGS) entry which is preliminary data.</text>
</comment>
<feature type="region of interest" description="Disordered" evidence="1">
    <location>
        <begin position="198"/>
        <end position="221"/>
    </location>
</feature>
<dbReference type="GO" id="GO:0016779">
    <property type="term" value="F:nucleotidyltransferase activity"/>
    <property type="evidence" value="ECO:0007669"/>
    <property type="project" value="UniProtKB-ARBA"/>
</dbReference>
<evidence type="ECO:0000256" key="1">
    <source>
        <dbReference type="SAM" id="MobiDB-lite"/>
    </source>
</evidence>
<accession>A0A431U6A5</accession>
<protein>
    <submittedName>
        <fullName evidence="3">Nucleotidyltransferase family protein</fullName>
    </submittedName>
</protein>
<dbReference type="Pfam" id="PF12804">
    <property type="entry name" value="NTP_transf_3"/>
    <property type="match status" value="1"/>
</dbReference>
<gene>
    <name evidence="3" type="ORF">EJV47_03550</name>
</gene>
<dbReference type="RefSeq" id="WP_126691771.1">
    <property type="nucleotide sequence ID" value="NZ_RXOF01000002.1"/>
</dbReference>
<dbReference type="OrthoDB" id="9779263at2"/>
<dbReference type="Gene3D" id="3.90.550.10">
    <property type="entry name" value="Spore Coat Polysaccharide Biosynthesis Protein SpsA, Chain A"/>
    <property type="match status" value="1"/>
</dbReference>
<keyword evidence="4" id="KW-1185">Reference proteome</keyword>
<dbReference type="PANTHER" id="PTHR43777:SF1">
    <property type="entry name" value="MOLYBDENUM COFACTOR CYTIDYLYLTRANSFERASE"/>
    <property type="match status" value="1"/>
</dbReference>
<dbReference type="SUPFAM" id="SSF53448">
    <property type="entry name" value="Nucleotide-diphospho-sugar transferases"/>
    <property type="match status" value="1"/>
</dbReference>
<feature type="domain" description="MobA-like NTP transferase" evidence="2">
    <location>
        <begin position="11"/>
        <end position="172"/>
    </location>
</feature>
<dbReference type="PANTHER" id="PTHR43777">
    <property type="entry name" value="MOLYBDENUM COFACTOR CYTIDYLYLTRANSFERASE"/>
    <property type="match status" value="1"/>
</dbReference>
<organism evidence="3 4">
    <name type="scientific">Hymenobacter gummosus</name>
    <dbReference type="NCBI Taxonomy" id="1776032"/>
    <lineage>
        <taxon>Bacteria</taxon>
        <taxon>Pseudomonadati</taxon>
        <taxon>Bacteroidota</taxon>
        <taxon>Cytophagia</taxon>
        <taxon>Cytophagales</taxon>
        <taxon>Hymenobacteraceae</taxon>
        <taxon>Hymenobacter</taxon>
    </lineage>
</organism>
<keyword evidence="3" id="KW-0808">Transferase</keyword>
<evidence type="ECO:0000313" key="3">
    <source>
        <dbReference type="EMBL" id="RTQ52114.1"/>
    </source>
</evidence>
<sequence length="221" mass="22447">MSEPLPAPIPAVLLAAGASSRMGQPKQLLPYQGRTLLRHAAETALAAGCSPVVIVTGAVHAALAAEVRDLPVQLIHNEVWEAGLGTSIGVGVRALEELAPEAAAVLLLLTDQPLVTPALLGELLTAWQQSGLPVATAYADTVGVPAIFGRLVWPQLLALPAAAGAKPLLAKLGDELATVPFPAAAVDVDTPEQYRQLLAGGRDQTPADNQSASAPAGAPAA</sequence>
<dbReference type="AlphaFoldDB" id="A0A431U6A5"/>
<dbReference type="InterPro" id="IPR029044">
    <property type="entry name" value="Nucleotide-diphossugar_trans"/>
</dbReference>
<proteinExistence type="predicted"/>
<reference evidence="3 4" key="1">
    <citation type="submission" date="2018-12" db="EMBL/GenBank/DDBJ databases">
        <title>Hymenobacter gummosus sp. nov., isolated from a spring.</title>
        <authorList>
            <person name="Nie L."/>
        </authorList>
    </citation>
    <scope>NUCLEOTIDE SEQUENCE [LARGE SCALE GENOMIC DNA]</scope>
    <source>
        <strain evidence="3 4">KCTC 52166</strain>
    </source>
</reference>
<feature type="compositionally biased region" description="Low complexity" evidence="1">
    <location>
        <begin position="211"/>
        <end position="221"/>
    </location>
</feature>